<organism evidence="8 9">
    <name type="scientific">Pristionchus entomophagus</name>
    <dbReference type="NCBI Taxonomy" id="358040"/>
    <lineage>
        <taxon>Eukaryota</taxon>
        <taxon>Metazoa</taxon>
        <taxon>Ecdysozoa</taxon>
        <taxon>Nematoda</taxon>
        <taxon>Chromadorea</taxon>
        <taxon>Rhabditida</taxon>
        <taxon>Rhabditina</taxon>
        <taxon>Diplogasteromorpha</taxon>
        <taxon>Diplogasteroidea</taxon>
        <taxon>Neodiplogasteridae</taxon>
        <taxon>Pristionchus</taxon>
    </lineage>
</organism>
<keyword evidence="3 7" id="KW-0812">Transmembrane</keyword>
<evidence type="ECO:0000256" key="7">
    <source>
        <dbReference type="SAM" id="Phobius"/>
    </source>
</evidence>
<name>A0AAV5S9A2_9BILA</name>
<feature type="transmembrane region" description="Helical" evidence="7">
    <location>
        <begin position="31"/>
        <end position="52"/>
    </location>
</feature>
<evidence type="ECO:0000256" key="2">
    <source>
        <dbReference type="ARBA" id="ARBA00022448"/>
    </source>
</evidence>
<keyword evidence="9" id="KW-1185">Reference proteome</keyword>
<accession>A0AAV5S9A2</accession>
<feature type="transmembrane region" description="Helical" evidence="7">
    <location>
        <begin position="7"/>
        <end position="25"/>
    </location>
</feature>
<dbReference type="PROSITE" id="PS50267">
    <property type="entry name" value="NA_NEUROTRAN_SYMP_3"/>
    <property type="match status" value="1"/>
</dbReference>
<protein>
    <recommendedName>
        <fullName evidence="10">G protein-coupled receptor</fullName>
    </recommendedName>
</protein>
<evidence type="ECO:0008006" key="10">
    <source>
        <dbReference type="Google" id="ProtNLM"/>
    </source>
</evidence>
<dbReference type="SUPFAM" id="SSF161070">
    <property type="entry name" value="SNF-like"/>
    <property type="match status" value="1"/>
</dbReference>
<evidence type="ECO:0000313" key="9">
    <source>
        <dbReference type="Proteomes" id="UP001432027"/>
    </source>
</evidence>
<dbReference type="GO" id="GO:0005886">
    <property type="term" value="C:plasma membrane"/>
    <property type="evidence" value="ECO:0007669"/>
    <property type="project" value="TreeGrafter"/>
</dbReference>
<evidence type="ECO:0000256" key="4">
    <source>
        <dbReference type="ARBA" id="ARBA00022847"/>
    </source>
</evidence>
<evidence type="ECO:0000256" key="3">
    <source>
        <dbReference type="ARBA" id="ARBA00022692"/>
    </source>
</evidence>
<keyword evidence="6 7" id="KW-0472">Membrane</keyword>
<dbReference type="Proteomes" id="UP001432027">
    <property type="component" value="Unassembled WGS sequence"/>
</dbReference>
<evidence type="ECO:0000313" key="8">
    <source>
        <dbReference type="EMBL" id="GMS79681.1"/>
    </source>
</evidence>
<comment type="subcellular location">
    <subcellularLocation>
        <location evidence="1">Membrane</location>
        <topology evidence="1">Multi-pass membrane protein</topology>
    </subcellularLocation>
</comment>
<dbReference type="Pfam" id="PF00209">
    <property type="entry name" value="SNF"/>
    <property type="match status" value="1"/>
</dbReference>
<keyword evidence="2" id="KW-0813">Transport</keyword>
<dbReference type="EMBL" id="BTSX01000001">
    <property type="protein sequence ID" value="GMS79681.1"/>
    <property type="molecule type" value="Genomic_DNA"/>
</dbReference>
<evidence type="ECO:0000256" key="5">
    <source>
        <dbReference type="ARBA" id="ARBA00022989"/>
    </source>
</evidence>
<reference evidence="8" key="1">
    <citation type="submission" date="2023-10" db="EMBL/GenBank/DDBJ databases">
        <title>Genome assembly of Pristionchus species.</title>
        <authorList>
            <person name="Yoshida K."/>
            <person name="Sommer R.J."/>
        </authorList>
    </citation>
    <scope>NUCLEOTIDE SEQUENCE</scope>
    <source>
        <strain evidence="8">RS0144</strain>
    </source>
</reference>
<keyword evidence="4" id="KW-0769">Symport</keyword>
<keyword evidence="5 7" id="KW-1133">Transmembrane helix</keyword>
<sequence>MYCLCMVVYGIPMLYLEMMIGQIAQVGPMRAFQLIFPLLQGVGWMVCLLSFLRAANYNILNTYSLEYAVESLVGISKST</sequence>
<dbReference type="InterPro" id="IPR000175">
    <property type="entry name" value="Na/ntran_symport"/>
</dbReference>
<evidence type="ECO:0000256" key="1">
    <source>
        <dbReference type="ARBA" id="ARBA00004141"/>
    </source>
</evidence>
<dbReference type="GO" id="GO:0005332">
    <property type="term" value="F:gamma-aminobutyric acid:sodium:chloride symporter activity"/>
    <property type="evidence" value="ECO:0007669"/>
    <property type="project" value="TreeGrafter"/>
</dbReference>
<dbReference type="PANTHER" id="PTHR11616">
    <property type="entry name" value="SODIUM/CHLORIDE DEPENDENT TRANSPORTER"/>
    <property type="match status" value="1"/>
</dbReference>
<dbReference type="InterPro" id="IPR037272">
    <property type="entry name" value="SNS_sf"/>
</dbReference>
<dbReference type="PANTHER" id="PTHR11616:SF326">
    <property type="entry name" value="SODIUM-DEPENDENT TRANSPORTER SNF-5"/>
    <property type="match status" value="1"/>
</dbReference>
<dbReference type="AlphaFoldDB" id="A0AAV5S9A2"/>
<comment type="caution">
    <text evidence="8">The sequence shown here is derived from an EMBL/GenBank/DDBJ whole genome shotgun (WGS) entry which is preliminary data.</text>
</comment>
<proteinExistence type="predicted"/>
<dbReference type="GO" id="GO:0043005">
    <property type="term" value="C:neuron projection"/>
    <property type="evidence" value="ECO:0007669"/>
    <property type="project" value="TreeGrafter"/>
</dbReference>
<evidence type="ECO:0000256" key="6">
    <source>
        <dbReference type="ARBA" id="ARBA00023136"/>
    </source>
</evidence>
<gene>
    <name evidence="8" type="ORF">PENTCL1PPCAC_1855</name>
</gene>